<evidence type="ECO:0000256" key="2">
    <source>
        <dbReference type="ARBA" id="ARBA00022692"/>
    </source>
</evidence>
<proteinExistence type="predicted"/>
<keyword evidence="2 6" id="KW-0812">Transmembrane</keyword>
<feature type="transmembrane region" description="Helical" evidence="6">
    <location>
        <begin position="545"/>
        <end position="565"/>
    </location>
</feature>
<feature type="transmembrane region" description="Helical" evidence="6">
    <location>
        <begin position="168"/>
        <end position="190"/>
    </location>
</feature>
<gene>
    <name evidence="7" type="ORF">SCHPADRAFT_908200</name>
</gene>
<feature type="transmembrane region" description="Helical" evidence="6">
    <location>
        <begin position="408"/>
        <end position="429"/>
    </location>
</feature>
<dbReference type="InterPro" id="IPR036259">
    <property type="entry name" value="MFS_trans_sf"/>
</dbReference>
<feature type="region of interest" description="Disordered" evidence="5">
    <location>
        <begin position="1"/>
        <end position="35"/>
    </location>
</feature>
<dbReference type="PANTHER" id="PTHR23507:SF1">
    <property type="entry name" value="FI18259P1-RELATED"/>
    <property type="match status" value="1"/>
</dbReference>
<feature type="transmembrane region" description="Helical" evidence="6">
    <location>
        <begin position="236"/>
        <end position="257"/>
    </location>
</feature>
<dbReference type="EMBL" id="KQ086071">
    <property type="protein sequence ID" value="KLO08949.1"/>
    <property type="molecule type" value="Genomic_DNA"/>
</dbReference>
<evidence type="ECO:0000256" key="4">
    <source>
        <dbReference type="ARBA" id="ARBA00023136"/>
    </source>
</evidence>
<evidence type="ECO:0000313" key="7">
    <source>
        <dbReference type="EMBL" id="KLO08949.1"/>
    </source>
</evidence>
<evidence type="ECO:0000256" key="1">
    <source>
        <dbReference type="ARBA" id="ARBA00004141"/>
    </source>
</evidence>
<keyword evidence="4 6" id="KW-0472">Membrane</keyword>
<dbReference type="Proteomes" id="UP000053477">
    <property type="component" value="Unassembled WGS sequence"/>
</dbReference>
<dbReference type="FunCoup" id="A0A0H2RAV6">
    <property type="interactions" value="23"/>
</dbReference>
<evidence type="ECO:0000256" key="5">
    <source>
        <dbReference type="SAM" id="MobiDB-lite"/>
    </source>
</evidence>
<dbReference type="GO" id="GO:0016020">
    <property type="term" value="C:membrane"/>
    <property type="evidence" value="ECO:0007669"/>
    <property type="project" value="UniProtKB-SubCell"/>
</dbReference>
<feature type="transmembrane region" description="Helical" evidence="6">
    <location>
        <begin position="509"/>
        <end position="533"/>
    </location>
</feature>
<dbReference type="AlphaFoldDB" id="A0A0H2RAV6"/>
<feature type="transmembrane region" description="Helical" evidence="6">
    <location>
        <begin position="133"/>
        <end position="156"/>
    </location>
</feature>
<evidence type="ECO:0000256" key="6">
    <source>
        <dbReference type="SAM" id="Phobius"/>
    </source>
</evidence>
<feature type="transmembrane region" description="Helical" evidence="6">
    <location>
        <begin position="78"/>
        <end position="96"/>
    </location>
</feature>
<feature type="transmembrane region" description="Helical" evidence="6">
    <location>
        <begin position="196"/>
        <end position="224"/>
    </location>
</feature>
<dbReference type="InterPro" id="IPR011701">
    <property type="entry name" value="MFS"/>
</dbReference>
<evidence type="ECO:0000256" key="3">
    <source>
        <dbReference type="ARBA" id="ARBA00022989"/>
    </source>
</evidence>
<dbReference type="OrthoDB" id="3026777at2759"/>
<comment type="subcellular location">
    <subcellularLocation>
        <location evidence="1">Membrane</location>
        <topology evidence="1">Multi-pass membrane protein</topology>
    </subcellularLocation>
</comment>
<keyword evidence="3 6" id="KW-1133">Transmembrane helix</keyword>
<name>A0A0H2RAV6_9AGAM</name>
<feature type="transmembrane region" description="Helical" evidence="6">
    <location>
        <begin position="577"/>
        <end position="598"/>
    </location>
</feature>
<accession>A0A0H2RAV6</accession>
<sequence>MTTTDFDPDSESHHDASSKPMFEQGIGASDLPEEPISEETVEAFNNEYLWRDDMQEITEENTVVSVGEKAWFRRPSPWWLLVLMPLSAMSLAAVAAPHVAVMAEVLCRNGRGDVDGSLDPLQPCESDPQVQAYVAKLIAALTSTVGILSCITTPSWASLSDRIGRLPVLFVANVGSFVYYASVIFVTRYAEHIPGGLWSLVLAAAFFGLCGGTATAAAGVQSYIADCTPPSARAHTFSLILGLRFTGMALGPTIGGLLMRLSSSHSPSIVLYLTATVHAIYAIAVVTVVPEALSSTTKAENRRRRRESIAARNVNLSDVEELSFGSKVSVATKQFFNKALGVVKPLAVIAPIVVYDDAVSPQRSRHKDWSLTFIALAAALASLILASYPTTFLYAGATFNWKAEQLSYWFSLIVAARAITLTAILPAIIKVYHMVKERREKSLVVGNTDECAALLAQDQEADSALAPANPKPKKPHHSPVFDLTIAQCSLILEIVCFGLLPFFHSRPVFVVLTVLAACGAGFGPAIQSLAVELYSKRGGTETGKLFGVLGVVQIISSQVFGPILYGMTYTAVVGNYPAAIFFVSAAAVTCATTALFFVELPRHSRMNDHV</sequence>
<reference evidence="7 8" key="1">
    <citation type="submission" date="2015-04" db="EMBL/GenBank/DDBJ databases">
        <title>Complete genome sequence of Schizopora paradoxa KUC8140, a cosmopolitan wood degrader in East Asia.</title>
        <authorList>
            <consortium name="DOE Joint Genome Institute"/>
            <person name="Min B."/>
            <person name="Park H."/>
            <person name="Jang Y."/>
            <person name="Kim J.-J."/>
            <person name="Kim K.H."/>
            <person name="Pangilinan J."/>
            <person name="Lipzen A."/>
            <person name="Riley R."/>
            <person name="Grigoriev I.V."/>
            <person name="Spatafora J.W."/>
            <person name="Choi I.-G."/>
        </authorList>
    </citation>
    <scope>NUCLEOTIDE SEQUENCE [LARGE SCALE GENOMIC DNA]</scope>
    <source>
        <strain evidence="7 8">KUC8140</strain>
    </source>
</reference>
<dbReference type="Pfam" id="PF07690">
    <property type="entry name" value="MFS_1"/>
    <property type="match status" value="1"/>
</dbReference>
<keyword evidence="8" id="KW-1185">Reference proteome</keyword>
<dbReference type="GO" id="GO:0022857">
    <property type="term" value="F:transmembrane transporter activity"/>
    <property type="evidence" value="ECO:0007669"/>
    <property type="project" value="InterPro"/>
</dbReference>
<dbReference type="Gene3D" id="1.20.1250.20">
    <property type="entry name" value="MFS general substrate transporter like domains"/>
    <property type="match status" value="2"/>
</dbReference>
<protein>
    <submittedName>
        <fullName evidence="7">MFS general substrate transporter</fullName>
    </submittedName>
</protein>
<feature type="transmembrane region" description="Helical" evidence="6">
    <location>
        <begin position="269"/>
        <end position="293"/>
    </location>
</feature>
<organism evidence="7 8">
    <name type="scientific">Schizopora paradoxa</name>
    <dbReference type="NCBI Taxonomy" id="27342"/>
    <lineage>
        <taxon>Eukaryota</taxon>
        <taxon>Fungi</taxon>
        <taxon>Dikarya</taxon>
        <taxon>Basidiomycota</taxon>
        <taxon>Agaricomycotina</taxon>
        <taxon>Agaricomycetes</taxon>
        <taxon>Hymenochaetales</taxon>
        <taxon>Schizoporaceae</taxon>
        <taxon>Schizopora</taxon>
    </lineage>
</organism>
<evidence type="ECO:0000313" key="8">
    <source>
        <dbReference type="Proteomes" id="UP000053477"/>
    </source>
</evidence>
<feature type="transmembrane region" description="Helical" evidence="6">
    <location>
        <begin position="369"/>
        <end position="388"/>
    </location>
</feature>
<feature type="transmembrane region" description="Helical" evidence="6">
    <location>
        <begin position="480"/>
        <end position="503"/>
    </location>
</feature>
<dbReference type="SUPFAM" id="SSF103473">
    <property type="entry name" value="MFS general substrate transporter"/>
    <property type="match status" value="1"/>
</dbReference>
<dbReference type="PANTHER" id="PTHR23507">
    <property type="entry name" value="ZGC:174356"/>
    <property type="match status" value="1"/>
</dbReference>
<dbReference type="InParanoid" id="A0A0H2RAV6"/>